<reference evidence="1" key="1">
    <citation type="submission" date="2021-02" db="EMBL/GenBank/DDBJ databases">
        <authorList>
            <person name="Nowell W R."/>
        </authorList>
    </citation>
    <scope>NUCLEOTIDE SEQUENCE</scope>
</reference>
<organism evidence="1 2">
    <name type="scientific">Rotaria socialis</name>
    <dbReference type="NCBI Taxonomy" id="392032"/>
    <lineage>
        <taxon>Eukaryota</taxon>
        <taxon>Metazoa</taxon>
        <taxon>Spiralia</taxon>
        <taxon>Gnathifera</taxon>
        <taxon>Rotifera</taxon>
        <taxon>Eurotatoria</taxon>
        <taxon>Bdelloidea</taxon>
        <taxon>Philodinida</taxon>
        <taxon>Philodinidae</taxon>
        <taxon>Rotaria</taxon>
    </lineage>
</organism>
<dbReference type="EMBL" id="CAJOBS010000067">
    <property type="protein sequence ID" value="CAF4485249.1"/>
    <property type="molecule type" value="Genomic_DNA"/>
</dbReference>
<evidence type="ECO:0000313" key="1">
    <source>
        <dbReference type="EMBL" id="CAF4485249.1"/>
    </source>
</evidence>
<name>A0A820UIH3_9BILA</name>
<protein>
    <submittedName>
        <fullName evidence="1">Uncharacterized protein</fullName>
    </submittedName>
</protein>
<accession>A0A820UIH3</accession>
<sequence length="218" mass="24648">MIYEQFKKCFLQLIVKLIIDLLDKHGGNKDLVVIFVYYVASVPKNRQDRSKPTTTYWIRTDVYAQGFVVSLLTAAATFQAVKGTSEPRNIHGNGLNSIGSCKIKTELSQVDQNGLIYGLFIDGKRCQNGVLTTMDVDIQDAFEISNRNRQLYLIKRKEKCQQSRLHHQDSELISSQSALLSFSSSLETNNQSISLPLITINTSNDEDNVIYNNINDYS</sequence>
<proteinExistence type="predicted"/>
<dbReference type="Proteomes" id="UP000663838">
    <property type="component" value="Unassembled WGS sequence"/>
</dbReference>
<dbReference type="AlphaFoldDB" id="A0A820UIH3"/>
<evidence type="ECO:0000313" key="2">
    <source>
        <dbReference type="Proteomes" id="UP000663838"/>
    </source>
</evidence>
<gene>
    <name evidence="1" type="ORF">TOA249_LOCUS2162</name>
</gene>
<comment type="caution">
    <text evidence="1">The sequence shown here is derived from an EMBL/GenBank/DDBJ whole genome shotgun (WGS) entry which is preliminary data.</text>
</comment>